<evidence type="ECO:0000259" key="3">
    <source>
        <dbReference type="PROSITE" id="PS51186"/>
    </source>
</evidence>
<dbReference type="RefSeq" id="WP_189144310.1">
    <property type="nucleotide sequence ID" value="NZ_BMNK01000023.1"/>
</dbReference>
<dbReference type="CDD" id="cd04301">
    <property type="entry name" value="NAT_SF"/>
    <property type="match status" value="1"/>
</dbReference>
<dbReference type="AlphaFoldDB" id="A0A918AE28"/>
<dbReference type="GO" id="GO:0016747">
    <property type="term" value="F:acyltransferase activity, transferring groups other than amino-acyl groups"/>
    <property type="evidence" value="ECO:0007669"/>
    <property type="project" value="InterPro"/>
</dbReference>
<name>A0A918AE28_9ACTN</name>
<evidence type="ECO:0000256" key="1">
    <source>
        <dbReference type="ARBA" id="ARBA00022679"/>
    </source>
</evidence>
<organism evidence="4 5">
    <name type="scientific">Nonomuraea glycinis</name>
    <dbReference type="NCBI Taxonomy" id="2047744"/>
    <lineage>
        <taxon>Bacteria</taxon>
        <taxon>Bacillati</taxon>
        <taxon>Actinomycetota</taxon>
        <taxon>Actinomycetes</taxon>
        <taxon>Streptosporangiales</taxon>
        <taxon>Streptosporangiaceae</taxon>
        <taxon>Nonomuraea</taxon>
    </lineage>
</organism>
<dbReference type="InterPro" id="IPR016181">
    <property type="entry name" value="Acyl_CoA_acyltransferase"/>
</dbReference>
<dbReference type="PROSITE" id="PS51186">
    <property type="entry name" value="GNAT"/>
    <property type="match status" value="1"/>
</dbReference>
<dbReference type="InterPro" id="IPR000182">
    <property type="entry name" value="GNAT_dom"/>
</dbReference>
<dbReference type="Proteomes" id="UP000660745">
    <property type="component" value="Unassembled WGS sequence"/>
</dbReference>
<dbReference type="Gene3D" id="3.40.630.30">
    <property type="match status" value="1"/>
</dbReference>
<protein>
    <submittedName>
        <fullName evidence="4">GNAT family N-acetyltransferase</fullName>
    </submittedName>
</protein>
<evidence type="ECO:0000256" key="2">
    <source>
        <dbReference type="ARBA" id="ARBA00023315"/>
    </source>
</evidence>
<dbReference type="Pfam" id="PF13508">
    <property type="entry name" value="Acetyltransf_7"/>
    <property type="match status" value="1"/>
</dbReference>
<dbReference type="InterPro" id="IPR050832">
    <property type="entry name" value="Bact_Acetyltransf"/>
</dbReference>
<evidence type="ECO:0000313" key="4">
    <source>
        <dbReference type="EMBL" id="GGP17087.1"/>
    </source>
</evidence>
<feature type="domain" description="N-acetyltransferase" evidence="3">
    <location>
        <begin position="1"/>
        <end position="155"/>
    </location>
</feature>
<gene>
    <name evidence="4" type="ORF">GCM10012278_83460</name>
</gene>
<reference evidence="4" key="1">
    <citation type="journal article" date="2014" name="Int. J. Syst. Evol. Microbiol.">
        <title>Complete genome sequence of Corynebacterium casei LMG S-19264T (=DSM 44701T), isolated from a smear-ripened cheese.</title>
        <authorList>
            <consortium name="US DOE Joint Genome Institute (JGI-PGF)"/>
            <person name="Walter F."/>
            <person name="Albersmeier A."/>
            <person name="Kalinowski J."/>
            <person name="Ruckert C."/>
        </authorList>
    </citation>
    <scope>NUCLEOTIDE SEQUENCE</scope>
    <source>
        <strain evidence="4">CGMCC 4.7430</strain>
    </source>
</reference>
<dbReference type="EMBL" id="BMNK01000023">
    <property type="protein sequence ID" value="GGP17087.1"/>
    <property type="molecule type" value="Genomic_DNA"/>
</dbReference>
<keyword evidence="5" id="KW-1185">Reference proteome</keyword>
<dbReference type="PANTHER" id="PTHR43877:SF2">
    <property type="entry name" value="AMINOALKYLPHOSPHONATE N-ACETYLTRANSFERASE-RELATED"/>
    <property type="match status" value="1"/>
</dbReference>
<keyword evidence="1" id="KW-0808">Transferase</keyword>
<dbReference type="PANTHER" id="PTHR43877">
    <property type="entry name" value="AMINOALKYLPHOSPHONATE N-ACETYLTRANSFERASE-RELATED-RELATED"/>
    <property type="match status" value="1"/>
</dbReference>
<accession>A0A918AE28</accession>
<reference evidence="4" key="2">
    <citation type="submission" date="2020-09" db="EMBL/GenBank/DDBJ databases">
        <authorList>
            <person name="Sun Q."/>
            <person name="Zhou Y."/>
        </authorList>
    </citation>
    <scope>NUCLEOTIDE SEQUENCE</scope>
    <source>
        <strain evidence="4">CGMCC 4.7430</strain>
    </source>
</reference>
<evidence type="ECO:0000313" key="5">
    <source>
        <dbReference type="Proteomes" id="UP000660745"/>
    </source>
</evidence>
<proteinExistence type="predicted"/>
<dbReference type="SUPFAM" id="SSF55729">
    <property type="entry name" value="Acyl-CoA N-acyltransferases (Nat)"/>
    <property type="match status" value="1"/>
</dbReference>
<comment type="caution">
    <text evidence="4">The sequence shown here is derived from an EMBL/GenBank/DDBJ whole genome shotgun (WGS) entry which is preliminary data.</text>
</comment>
<keyword evidence="2" id="KW-0012">Acyltransferase</keyword>
<sequence>MIRPRTDADLNACVKALADVQAADRYPVDWPDDPRGWLTPNDLAAAWVAVADGAVTGHVGLARTGPEPAQSLGIPLGGAVTRLFVTPPARRGGLAARLLDEVRVAAGGPLALEVSDEATAAIAFYERHGWRRFASTRARWLNSAGEPALLHHYLSR</sequence>